<dbReference type="CDD" id="cd00887">
    <property type="entry name" value="MoeA"/>
    <property type="match status" value="1"/>
</dbReference>
<evidence type="ECO:0000256" key="4">
    <source>
        <dbReference type="ARBA" id="ARBA00010763"/>
    </source>
</evidence>
<evidence type="ECO:0000256" key="5">
    <source>
        <dbReference type="ARBA" id="ARBA00022505"/>
    </source>
</evidence>
<dbReference type="InterPro" id="IPR036135">
    <property type="entry name" value="MoeA_linker/N_sf"/>
</dbReference>
<dbReference type="SUPFAM" id="SSF53218">
    <property type="entry name" value="Molybdenum cofactor biosynthesis proteins"/>
    <property type="match status" value="1"/>
</dbReference>
<evidence type="ECO:0000256" key="10">
    <source>
        <dbReference type="ARBA" id="ARBA00047317"/>
    </source>
</evidence>
<dbReference type="InterPro" id="IPR005111">
    <property type="entry name" value="MoeA_C_domain_IV"/>
</dbReference>
<dbReference type="InterPro" id="IPR036688">
    <property type="entry name" value="MoeA_C_domain_IV_sf"/>
</dbReference>
<organism evidence="13 14">
    <name type="scientific">Harenicola maris</name>
    <dbReference type="NCBI Taxonomy" id="2841044"/>
    <lineage>
        <taxon>Bacteria</taxon>
        <taxon>Pseudomonadati</taxon>
        <taxon>Pseudomonadota</taxon>
        <taxon>Alphaproteobacteria</taxon>
        <taxon>Rhodobacterales</taxon>
        <taxon>Paracoccaceae</taxon>
        <taxon>Harenicola</taxon>
    </lineage>
</organism>
<keyword evidence="6 11" id="KW-0808">Transferase</keyword>
<dbReference type="EC" id="2.10.1.1" evidence="11"/>
<dbReference type="InterPro" id="IPR038987">
    <property type="entry name" value="MoeA-like"/>
</dbReference>
<feature type="domain" description="MoaB/Mog" evidence="12">
    <location>
        <begin position="173"/>
        <end position="310"/>
    </location>
</feature>
<dbReference type="SMART" id="SM00852">
    <property type="entry name" value="MoCF_biosynth"/>
    <property type="match status" value="1"/>
</dbReference>
<dbReference type="EMBL" id="JADQAZ010000001">
    <property type="protein sequence ID" value="MBT0956487.1"/>
    <property type="molecule type" value="Genomic_DNA"/>
</dbReference>
<keyword evidence="5 11" id="KW-0500">Molybdenum</keyword>
<dbReference type="InterPro" id="IPR005110">
    <property type="entry name" value="MoeA_linker/N"/>
</dbReference>
<comment type="pathway">
    <text evidence="3 11">Cofactor biosynthesis; molybdopterin biosynthesis.</text>
</comment>
<dbReference type="FunFam" id="3.40.980.10:FF:000004">
    <property type="entry name" value="Molybdopterin molybdenumtransferase"/>
    <property type="match status" value="1"/>
</dbReference>
<dbReference type="SUPFAM" id="SSF63882">
    <property type="entry name" value="MoeA N-terminal region -like"/>
    <property type="match status" value="1"/>
</dbReference>
<dbReference type="GO" id="GO:0006777">
    <property type="term" value="P:Mo-molybdopterin cofactor biosynthetic process"/>
    <property type="evidence" value="ECO:0007669"/>
    <property type="project" value="UniProtKB-UniRule"/>
</dbReference>
<comment type="function">
    <text evidence="2 11">Catalyzes the insertion of molybdate into adenylated molybdopterin with the concomitant release of AMP.</text>
</comment>
<reference evidence="13 14" key="1">
    <citation type="journal article" date="2021" name="Arch. Microbiol.">
        <title>Harenicola maris gen. nov., sp. nov. isolated from the Sea of Japan shallow sediments.</title>
        <authorList>
            <person name="Romanenko L.A."/>
            <person name="Kurilenko V.V."/>
            <person name="Chernysheva N.Y."/>
            <person name="Tekutyeva L.A."/>
            <person name="Velansky P.V."/>
            <person name="Svetashev V.I."/>
            <person name="Isaeva M.P."/>
        </authorList>
    </citation>
    <scope>NUCLEOTIDE SEQUENCE [LARGE SCALE GENOMIC DNA]</scope>
    <source>
        <strain evidence="13 14">KMM 3653</strain>
    </source>
</reference>
<dbReference type="GO" id="GO:0005829">
    <property type="term" value="C:cytosol"/>
    <property type="evidence" value="ECO:0007669"/>
    <property type="project" value="TreeGrafter"/>
</dbReference>
<dbReference type="InterPro" id="IPR001453">
    <property type="entry name" value="MoaB/Mog_dom"/>
</dbReference>
<keyword evidence="9 11" id="KW-0501">Molybdenum cofactor biosynthesis</keyword>
<evidence type="ECO:0000259" key="12">
    <source>
        <dbReference type="SMART" id="SM00852"/>
    </source>
</evidence>
<dbReference type="AlphaFoldDB" id="A0AAP2G743"/>
<dbReference type="PANTHER" id="PTHR10192">
    <property type="entry name" value="MOLYBDOPTERIN BIOSYNTHESIS PROTEIN"/>
    <property type="match status" value="1"/>
</dbReference>
<keyword evidence="7 11" id="KW-0479">Metal-binding</keyword>
<keyword evidence="14" id="KW-1185">Reference proteome</keyword>
<evidence type="ECO:0000256" key="1">
    <source>
        <dbReference type="ARBA" id="ARBA00001946"/>
    </source>
</evidence>
<evidence type="ECO:0000256" key="6">
    <source>
        <dbReference type="ARBA" id="ARBA00022679"/>
    </source>
</evidence>
<dbReference type="InterPro" id="IPR036425">
    <property type="entry name" value="MoaB/Mog-like_dom_sf"/>
</dbReference>
<dbReference type="NCBIfam" id="NF045515">
    <property type="entry name" value="Glp_gephyrin"/>
    <property type="match status" value="1"/>
</dbReference>
<gene>
    <name evidence="13" type="ORF">IV417_03740</name>
</gene>
<keyword evidence="8 11" id="KW-0460">Magnesium</keyword>
<comment type="cofactor">
    <cofactor evidence="1 11">
        <name>Mg(2+)</name>
        <dbReference type="ChEBI" id="CHEBI:18420"/>
    </cofactor>
</comment>
<evidence type="ECO:0000256" key="2">
    <source>
        <dbReference type="ARBA" id="ARBA00002901"/>
    </source>
</evidence>
<evidence type="ECO:0000313" key="13">
    <source>
        <dbReference type="EMBL" id="MBT0956487.1"/>
    </source>
</evidence>
<dbReference type="Pfam" id="PF03453">
    <property type="entry name" value="MoeA_N"/>
    <property type="match status" value="1"/>
</dbReference>
<evidence type="ECO:0000256" key="8">
    <source>
        <dbReference type="ARBA" id="ARBA00022842"/>
    </source>
</evidence>
<evidence type="ECO:0000256" key="7">
    <source>
        <dbReference type="ARBA" id="ARBA00022723"/>
    </source>
</evidence>
<proteinExistence type="inferred from homology"/>
<dbReference type="GO" id="GO:0061599">
    <property type="term" value="F:molybdopterin molybdotransferase activity"/>
    <property type="evidence" value="ECO:0007669"/>
    <property type="project" value="UniProtKB-UniRule"/>
</dbReference>
<dbReference type="Gene3D" id="2.170.190.11">
    <property type="entry name" value="Molybdopterin biosynthesis moea protein, domain 3"/>
    <property type="match status" value="1"/>
</dbReference>
<accession>A0AAP2G743</accession>
<dbReference type="Gene3D" id="3.40.980.10">
    <property type="entry name" value="MoaB/Mog-like domain"/>
    <property type="match status" value="1"/>
</dbReference>
<dbReference type="SUPFAM" id="SSF63867">
    <property type="entry name" value="MoeA C-terminal domain-like"/>
    <property type="match status" value="1"/>
</dbReference>
<dbReference type="Pfam" id="PF00994">
    <property type="entry name" value="MoCF_biosynth"/>
    <property type="match status" value="1"/>
</dbReference>
<dbReference type="Gene3D" id="3.90.105.10">
    <property type="entry name" value="Molybdopterin biosynthesis moea protein, domain 2"/>
    <property type="match status" value="1"/>
</dbReference>
<dbReference type="Proteomes" id="UP001315686">
    <property type="component" value="Unassembled WGS sequence"/>
</dbReference>
<comment type="caution">
    <text evidence="13">The sequence shown here is derived from an EMBL/GenBank/DDBJ whole genome shotgun (WGS) entry which is preliminary data.</text>
</comment>
<dbReference type="Pfam" id="PF03454">
    <property type="entry name" value="MoeA_C"/>
    <property type="match status" value="1"/>
</dbReference>
<evidence type="ECO:0000256" key="11">
    <source>
        <dbReference type="RuleBase" id="RU365090"/>
    </source>
</evidence>
<sequence length="390" mass="40214">MISTEEALERVFDLLSPLGAEDCPIAEAAGRILAAPIIATRNQPPFAASAMDGYAVKSAEVHPGASFRVIGQSAAGAGFTGAIGPGEALRIFTGAPVPEGADRIVIQEDTIQTSSGITLRDTLDEAPYIRPAGNDFKAGEQIEAPARLTPSLISLAASMGARNLQVARRPVVAVMATGDELVMPGEVPAEDQIIASNTLGLAALLREEGAIVRALPIARDNAENLTAAFHLAKGADLIVTTGGASVGDHDLVRPVAASLGMEPAFYKVAMRPGKPLMAGRVLDIPMIGLPGNPVSSMVCGHVFLRPAIRLMLGLGAAPLPRRRVALAAPVGANGPRAHYMRATLTADGVTAATRQDSALLSVLAGANALIHRPPHDPAQPAGVMVEVLDL</sequence>
<evidence type="ECO:0000256" key="9">
    <source>
        <dbReference type="ARBA" id="ARBA00023150"/>
    </source>
</evidence>
<comment type="catalytic activity">
    <reaction evidence="10">
        <text>adenylyl-molybdopterin + molybdate = Mo-molybdopterin + AMP + H(+)</text>
        <dbReference type="Rhea" id="RHEA:35047"/>
        <dbReference type="ChEBI" id="CHEBI:15378"/>
        <dbReference type="ChEBI" id="CHEBI:36264"/>
        <dbReference type="ChEBI" id="CHEBI:62727"/>
        <dbReference type="ChEBI" id="CHEBI:71302"/>
        <dbReference type="ChEBI" id="CHEBI:456215"/>
        <dbReference type="EC" id="2.10.1.1"/>
    </reaction>
</comment>
<dbReference type="GO" id="GO:0046872">
    <property type="term" value="F:metal ion binding"/>
    <property type="evidence" value="ECO:0007669"/>
    <property type="project" value="UniProtKB-UniRule"/>
</dbReference>
<protein>
    <recommendedName>
        <fullName evidence="11">Molybdopterin molybdenumtransferase</fullName>
        <ecNumber evidence="11">2.10.1.1</ecNumber>
    </recommendedName>
</protein>
<dbReference type="PANTHER" id="PTHR10192:SF5">
    <property type="entry name" value="GEPHYRIN"/>
    <property type="match status" value="1"/>
</dbReference>
<comment type="similarity">
    <text evidence="4 11">Belongs to the MoeA family.</text>
</comment>
<dbReference type="Gene3D" id="2.40.340.10">
    <property type="entry name" value="MoeA, C-terminal, domain IV"/>
    <property type="match status" value="1"/>
</dbReference>
<evidence type="ECO:0000256" key="3">
    <source>
        <dbReference type="ARBA" id="ARBA00005046"/>
    </source>
</evidence>
<evidence type="ECO:0000313" key="14">
    <source>
        <dbReference type="Proteomes" id="UP001315686"/>
    </source>
</evidence>
<name>A0AAP2G743_9RHOB</name>
<dbReference type="RefSeq" id="WP_327793527.1">
    <property type="nucleotide sequence ID" value="NZ_JADQAZ010000001.1"/>
</dbReference>